<protein>
    <submittedName>
        <fullName evidence="2">Doxx family protein</fullName>
    </submittedName>
</protein>
<evidence type="ECO:0000256" key="1">
    <source>
        <dbReference type="SAM" id="Phobius"/>
    </source>
</evidence>
<feature type="transmembrane region" description="Helical" evidence="1">
    <location>
        <begin position="69"/>
        <end position="87"/>
    </location>
</feature>
<evidence type="ECO:0000313" key="2">
    <source>
        <dbReference type="EMBL" id="MDN5216955.1"/>
    </source>
</evidence>
<keyword evidence="1" id="KW-0472">Membrane</keyword>
<feature type="transmembrane region" description="Helical" evidence="1">
    <location>
        <begin position="124"/>
        <end position="146"/>
    </location>
</feature>
<accession>A0ABT8LGM7</accession>
<evidence type="ECO:0000313" key="3">
    <source>
        <dbReference type="Proteomes" id="UP001172083"/>
    </source>
</evidence>
<dbReference type="RefSeq" id="WP_346762293.1">
    <property type="nucleotide sequence ID" value="NZ_JAUJEB010000012.1"/>
</dbReference>
<keyword evidence="1" id="KW-1133">Transmembrane helix</keyword>
<keyword evidence="3" id="KW-1185">Reference proteome</keyword>
<reference evidence="2" key="1">
    <citation type="submission" date="2023-06" db="EMBL/GenBank/DDBJ databases">
        <title>Genomic of Agaribacillus aureum.</title>
        <authorList>
            <person name="Wang G."/>
        </authorList>
    </citation>
    <scope>NUCLEOTIDE SEQUENCE</scope>
    <source>
        <strain evidence="2">BMA12</strain>
    </source>
</reference>
<gene>
    <name evidence="2" type="ORF">QQ020_33095</name>
</gene>
<comment type="caution">
    <text evidence="2">The sequence shown here is derived from an EMBL/GenBank/DDBJ whole genome shotgun (WGS) entry which is preliminary data.</text>
</comment>
<organism evidence="2 3">
    <name type="scientific">Agaribacillus aureus</name>
    <dbReference type="NCBI Taxonomy" id="3051825"/>
    <lineage>
        <taxon>Bacteria</taxon>
        <taxon>Pseudomonadati</taxon>
        <taxon>Bacteroidota</taxon>
        <taxon>Cytophagia</taxon>
        <taxon>Cytophagales</taxon>
        <taxon>Splendidivirgaceae</taxon>
        <taxon>Agaribacillus</taxon>
    </lineage>
</organism>
<dbReference type="EMBL" id="JAUJEB010000012">
    <property type="protein sequence ID" value="MDN5216955.1"/>
    <property type="molecule type" value="Genomic_DNA"/>
</dbReference>
<proteinExistence type="predicted"/>
<sequence>MSIKELSTTLDDKVHHLSHKYGMRYLESSIGLIYLWFGALKFFPGLSPAEQLAGDTLSIIVFHTIDQQWLLWGLAVMELVIGICLLFRSRSKLAIFLVFLHMAGTLLPLFIFPDLSFSNPPFGFSIIGQYIMKNLVIIGALVIIYFGRER</sequence>
<feature type="transmembrane region" description="Helical" evidence="1">
    <location>
        <begin position="94"/>
        <end position="112"/>
    </location>
</feature>
<name>A0ABT8LGM7_9BACT</name>
<keyword evidence="1" id="KW-0812">Transmembrane</keyword>
<dbReference type="Proteomes" id="UP001172083">
    <property type="component" value="Unassembled WGS sequence"/>
</dbReference>